<feature type="region of interest" description="Disordered" evidence="7">
    <location>
        <begin position="1421"/>
        <end position="1443"/>
    </location>
</feature>
<evidence type="ECO:0000256" key="7">
    <source>
        <dbReference type="SAM" id="MobiDB-lite"/>
    </source>
</evidence>
<dbReference type="GO" id="GO:0005886">
    <property type="term" value="C:plasma membrane"/>
    <property type="evidence" value="ECO:0007669"/>
    <property type="project" value="UniProtKB-SubCell"/>
</dbReference>
<feature type="domain" description="Cadherin" evidence="8">
    <location>
        <begin position="1326"/>
        <end position="1430"/>
    </location>
</feature>
<keyword evidence="6" id="KW-0472">Membrane</keyword>
<evidence type="ECO:0000256" key="6">
    <source>
        <dbReference type="ARBA" id="ARBA00023136"/>
    </source>
</evidence>
<dbReference type="SUPFAM" id="SSF88874">
    <property type="entry name" value="Receptor-binding domain of short tail fibre protein gp12"/>
    <property type="match status" value="3"/>
</dbReference>
<dbReference type="PROSITE" id="PS50268">
    <property type="entry name" value="CADHERIN_2"/>
    <property type="match status" value="9"/>
</dbReference>
<dbReference type="InterPro" id="IPR020894">
    <property type="entry name" value="Cadherin_CS"/>
</dbReference>
<feature type="domain" description="Cadherin" evidence="8">
    <location>
        <begin position="1008"/>
        <end position="1111"/>
    </location>
</feature>
<dbReference type="SMART" id="SM00112">
    <property type="entry name" value="CA"/>
    <property type="match status" value="9"/>
</dbReference>
<evidence type="ECO:0000256" key="4">
    <source>
        <dbReference type="ARBA" id="ARBA00022837"/>
    </source>
</evidence>
<accession>A0AB39KWW9</accession>
<evidence type="ECO:0000259" key="8">
    <source>
        <dbReference type="PROSITE" id="PS50268"/>
    </source>
</evidence>
<dbReference type="Gene3D" id="2.60.40.60">
    <property type="entry name" value="Cadherins"/>
    <property type="match status" value="7"/>
</dbReference>
<feature type="compositionally biased region" description="Pro residues" evidence="7">
    <location>
        <begin position="1423"/>
        <end position="1438"/>
    </location>
</feature>
<organism evidence="9">
    <name type="scientific">Caulobacter sp. 73W</name>
    <dbReference type="NCBI Taxonomy" id="3161137"/>
    <lineage>
        <taxon>Bacteria</taxon>
        <taxon>Pseudomonadati</taxon>
        <taxon>Pseudomonadota</taxon>
        <taxon>Alphaproteobacteria</taxon>
        <taxon>Caulobacterales</taxon>
        <taxon>Caulobacteraceae</taxon>
        <taxon>Caulobacter</taxon>
    </lineage>
</organism>
<dbReference type="Gene3D" id="3.90.1340.10">
    <property type="entry name" value="Phage tail collar domain"/>
    <property type="match status" value="3"/>
</dbReference>
<reference evidence="9" key="1">
    <citation type="submission" date="2024-06" db="EMBL/GenBank/DDBJ databases">
        <title>Caulobacter inopinatus, sp. nov.</title>
        <authorList>
            <person name="Donachie S.P."/>
        </authorList>
    </citation>
    <scope>NUCLEOTIDE SEQUENCE</scope>
    <source>
        <strain evidence="9">73W</strain>
    </source>
</reference>
<dbReference type="PANTHER" id="PTHR24026:SF126">
    <property type="entry name" value="PROTOCADHERIN FAT 4"/>
    <property type="match status" value="1"/>
</dbReference>
<evidence type="ECO:0000313" key="9">
    <source>
        <dbReference type="EMBL" id="XDO98492.1"/>
    </source>
</evidence>
<gene>
    <name evidence="9" type="ORF">ABOZ73_08775</name>
</gene>
<dbReference type="RefSeq" id="WP_369062367.1">
    <property type="nucleotide sequence ID" value="NZ_CP158375.1"/>
</dbReference>
<name>A0AB39KWW9_9CAUL</name>
<feature type="domain" description="Cadherin" evidence="8">
    <location>
        <begin position="912"/>
        <end position="1008"/>
    </location>
</feature>
<comment type="subcellular location">
    <subcellularLocation>
        <location evidence="1">Membrane</location>
    </subcellularLocation>
</comment>
<dbReference type="Pfam" id="PF00028">
    <property type="entry name" value="Cadherin"/>
    <property type="match status" value="3"/>
</dbReference>
<dbReference type="InterPro" id="IPR002126">
    <property type="entry name" value="Cadherin-like_dom"/>
</dbReference>
<dbReference type="SUPFAM" id="SSF49313">
    <property type="entry name" value="Cadherin-like"/>
    <property type="match status" value="7"/>
</dbReference>
<feature type="domain" description="Cadherin" evidence="8">
    <location>
        <begin position="810"/>
        <end position="901"/>
    </location>
</feature>
<dbReference type="Pfam" id="PF19198">
    <property type="entry name" value="RsaA_NTD"/>
    <property type="match status" value="1"/>
</dbReference>
<keyword evidence="2" id="KW-0812">Transmembrane</keyword>
<keyword evidence="5" id="KW-1133">Transmembrane helix</keyword>
<evidence type="ECO:0000256" key="1">
    <source>
        <dbReference type="ARBA" id="ARBA00004370"/>
    </source>
</evidence>
<dbReference type="PROSITE" id="PS00232">
    <property type="entry name" value="CADHERIN_1"/>
    <property type="match status" value="2"/>
</dbReference>
<feature type="domain" description="Cadherin" evidence="8">
    <location>
        <begin position="1230"/>
        <end position="1326"/>
    </location>
</feature>
<dbReference type="InterPro" id="IPR015919">
    <property type="entry name" value="Cadherin-like_sf"/>
</dbReference>
<feature type="domain" description="Cadherin" evidence="8">
    <location>
        <begin position="695"/>
        <end position="798"/>
    </location>
</feature>
<evidence type="ECO:0000256" key="3">
    <source>
        <dbReference type="ARBA" id="ARBA00022737"/>
    </source>
</evidence>
<dbReference type="InterPro" id="IPR011083">
    <property type="entry name" value="Phage_tail_collar_dom"/>
</dbReference>
<evidence type="ECO:0000256" key="5">
    <source>
        <dbReference type="ARBA" id="ARBA00022989"/>
    </source>
</evidence>
<dbReference type="GO" id="GO:0005509">
    <property type="term" value="F:calcium ion binding"/>
    <property type="evidence" value="ECO:0007669"/>
    <property type="project" value="InterPro"/>
</dbReference>
<keyword evidence="3" id="KW-0677">Repeat</keyword>
<evidence type="ECO:0000256" key="2">
    <source>
        <dbReference type="ARBA" id="ARBA00022692"/>
    </source>
</evidence>
<dbReference type="CDD" id="cd11304">
    <property type="entry name" value="Cadherin_repeat"/>
    <property type="match status" value="8"/>
</dbReference>
<protein>
    <submittedName>
        <fullName evidence="9">Cadherin domain-containing protein</fullName>
    </submittedName>
</protein>
<dbReference type="GO" id="GO:0007156">
    <property type="term" value="P:homophilic cell adhesion via plasma membrane adhesion molecules"/>
    <property type="evidence" value="ECO:0007669"/>
    <property type="project" value="InterPro"/>
</dbReference>
<feature type="domain" description="Cadherin" evidence="8">
    <location>
        <begin position="606"/>
        <end position="695"/>
    </location>
</feature>
<feature type="domain" description="Cadherin" evidence="8">
    <location>
        <begin position="500"/>
        <end position="588"/>
    </location>
</feature>
<dbReference type="Pfam" id="PF07484">
    <property type="entry name" value="Collar"/>
    <property type="match status" value="3"/>
</dbReference>
<proteinExistence type="predicted"/>
<feature type="domain" description="Cadherin" evidence="8">
    <location>
        <begin position="1108"/>
        <end position="1214"/>
    </location>
</feature>
<dbReference type="EMBL" id="CP158375">
    <property type="protein sequence ID" value="XDO98492.1"/>
    <property type="molecule type" value="Genomic_DNA"/>
</dbReference>
<dbReference type="PANTHER" id="PTHR24026">
    <property type="entry name" value="FAT ATYPICAL CADHERIN-RELATED"/>
    <property type="match status" value="1"/>
</dbReference>
<keyword evidence="4" id="KW-0106">Calcium</keyword>
<dbReference type="PRINTS" id="PR00205">
    <property type="entry name" value="CADHERIN"/>
</dbReference>
<dbReference type="InterPro" id="IPR037053">
    <property type="entry name" value="Phage_tail_collar_dom_sf"/>
</dbReference>
<sequence>MALNNIQPSLVLAQYIQTQGAYPSRDEGELGYNGYTLGFVRTASFAFAGGEDAMLASGQTLPVSPNVALYSILGINFGGNGQTSFRLPDLAGRVSVDDGGAAGAVGTISGVDQLTVTRNVLPAYAGGQGQSLSNNQPQLTLKWLVRVGDDDGMAGELAQFAGSFNPQGFLPADGRALNKTDYPALYQKLGDTYGASATTFNLPDMTGRTAIGVNSAAGLELGETVGSDTITITQANMPEGRDGQGAPINNLSPSLAVNYYIAAYGMYPSRDSGLYAEDVTVGEIRAFAGDGPSAGWIPLDGRILSIGDYQALYSLVINTFGGDGVTNFAVPDLRGKAIIGVGQSLGATYNLGQTVGQSTITLQEGDLGLYRPVNNVPQSVALDADRKVEFTGANAISITDQDYFTRPTTVTLSVSAGVLTATDGPASSSLTKTLTLPQLNTWLQSVVYEPPSGQFTGATLTIRTSDGSATDVDTIAIAPPPNASPVIADGQTFSAAENQTLIGTLAATDAEGETITYALVTGAGAHAHNQLVVIDPATGALSFKAAPDFEAGPKTLLVNVIATDANGNVSAPKTVTISVTDVNEAPSITALGGGASASTSVAENSTTVATLTASDPDAGDTLSWSISGGADAAKFIIDAATGELRFKDAPDFEQPASAAGTNVYAVTISVSDGALVGQQAITVTVTDVNDNAPQITSPDQVTVSENIAPTTVVAQVSATDIDTVGGAISYSLGGADAGRFTIDAAGALRFRSSPDFEAAADADGDNDFELTIIASDGVNSSSRGLTVTVEDANDAPTNVALVNVASLSEDADTSARIKVADIVVADDALGTNGLSLAGTDAALFEIWGGALYLKAGAALDFEAKPSLNVRVVASDAAVVGSSPVQATLNLPIADANEAPRITSHQGGGAGSVNVTENATAVAGMTAVDPDAGASLIWSIDGGADAAKFSINPATGELVFVTAPDFEQPGSAAGTNSYAVKIKVSDGTFADIQDLTVSVTDVNDNAPVITSSNSSTVAEKIATGAIAHQVTATDLDTAGGPITFSIGGADAGRFTIDGAGAVRFRASPDFEAPSDADGDNTYVLTVTASDGQNTTASGLTITVEDANDAPSGVSLSNLATIAEDADISSRIKVADIVVADDALGANTLSVSGTDAAKFEIDGGVLYLKAGVELDFETQPHLDVRVMAQDLGLQGSAAVGHDLRLMIEDVNEAPKITSNGGAALGAASVGEGSTLVTTVRALDPDAASTIRYAIVGGADAALFAIDDTTGELRFRTAPDFEAPASGQTTNIYSVEVEAADGPSAAGGLASRQTLSVTVTDRNDVAPVITSSPQAAVIEGVSAQAVVYTATATDRDTTGETISFTLRGADAAYFSISPSGQVRFLETPSFAAPKDAGGDNAYDLIVTATDGVNSSDKAIVVRVQPQPEPDPEPQPPAPQPGSGPGFVQAVSGVVGVDLSGDKAQSSTLTLADGRVVPNPVYEAAQALSAIQAQLTAGLITPQEAIERIVELSAPTFGVASDAYRFFTGSPPTDEGLVWLIDSPDNPNDLTDPYYAAFSVENRYINFAVNLGKNGEGRAAFESAYGAMSFSDAIAKAYEAIIGVNEAQAAGVDVAAAQRYIASQEGYFSALGGGGLGAKAAMVGYILSLGSTFHVGRYYEAMEDQVGDQIGLAGVGGAPVEAWAA</sequence>